<protein>
    <submittedName>
        <fullName evidence="2">Uncharacterized protein</fullName>
    </submittedName>
</protein>
<dbReference type="Proteomes" id="UP001066276">
    <property type="component" value="Chromosome 2_1"/>
</dbReference>
<evidence type="ECO:0000313" key="2">
    <source>
        <dbReference type="EMBL" id="KAJ1199311.1"/>
    </source>
</evidence>
<feature type="compositionally biased region" description="Polar residues" evidence="1">
    <location>
        <begin position="68"/>
        <end position="78"/>
    </location>
</feature>
<organism evidence="2 3">
    <name type="scientific">Pleurodeles waltl</name>
    <name type="common">Iberian ribbed newt</name>
    <dbReference type="NCBI Taxonomy" id="8319"/>
    <lineage>
        <taxon>Eukaryota</taxon>
        <taxon>Metazoa</taxon>
        <taxon>Chordata</taxon>
        <taxon>Craniata</taxon>
        <taxon>Vertebrata</taxon>
        <taxon>Euteleostomi</taxon>
        <taxon>Amphibia</taxon>
        <taxon>Batrachia</taxon>
        <taxon>Caudata</taxon>
        <taxon>Salamandroidea</taxon>
        <taxon>Salamandridae</taxon>
        <taxon>Pleurodelinae</taxon>
        <taxon>Pleurodeles</taxon>
    </lineage>
</organism>
<evidence type="ECO:0000256" key="1">
    <source>
        <dbReference type="SAM" id="MobiDB-lite"/>
    </source>
</evidence>
<feature type="compositionally biased region" description="Basic and acidic residues" evidence="1">
    <location>
        <begin position="103"/>
        <end position="159"/>
    </location>
</feature>
<gene>
    <name evidence="2" type="ORF">NDU88_003148</name>
</gene>
<sequence length="159" mass="18137">MALKPPVLQYKLIFFQSNRYLQNSVEEATIMFLEGPQLQTDLAGKLDVTGDPDTYTEPRSRFPGGTSEGETSPRTCVTTEAEGDARWRKQEEKSPKKTSSILDWKERSEEEQSQSEDKRGAELKEPWRKDGAKEENRDSDLSTEDKAKKENANTDRHVP</sequence>
<proteinExistence type="predicted"/>
<dbReference type="AlphaFoldDB" id="A0AAV7VEJ8"/>
<dbReference type="EMBL" id="JANPWB010000003">
    <property type="protein sequence ID" value="KAJ1199311.1"/>
    <property type="molecule type" value="Genomic_DNA"/>
</dbReference>
<evidence type="ECO:0000313" key="3">
    <source>
        <dbReference type="Proteomes" id="UP001066276"/>
    </source>
</evidence>
<feature type="compositionally biased region" description="Basic and acidic residues" evidence="1">
    <location>
        <begin position="83"/>
        <end position="95"/>
    </location>
</feature>
<reference evidence="2" key="1">
    <citation type="journal article" date="2022" name="bioRxiv">
        <title>Sequencing and chromosome-scale assembly of the giantPleurodeles waltlgenome.</title>
        <authorList>
            <person name="Brown T."/>
            <person name="Elewa A."/>
            <person name="Iarovenko S."/>
            <person name="Subramanian E."/>
            <person name="Araus A.J."/>
            <person name="Petzold A."/>
            <person name="Susuki M."/>
            <person name="Suzuki K.-i.T."/>
            <person name="Hayashi T."/>
            <person name="Toyoda A."/>
            <person name="Oliveira C."/>
            <person name="Osipova E."/>
            <person name="Leigh N.D."/>
            <person name="Simon A."/>
            <person name="Yun M.H."/>
        </authorList>
    </citation>
    <scope>NUCLEOTIDE SEQUENCE</scope>
    <source>
        <strain evidence="2">20211129_DDA</strain>
        <tissue evidence="2">Liver</tissue>
    </source>
</reference>
<keyword evidence="3" id="KW-1185">Reference proteome</keyword>
<comment type="caution">
    <text evidence="2">The sequence shown here is derived from an EMBL/GenBank/DDBJ whole genome shotgun (WGS) entry which is preliminary data.</text>
</comment>
<name>A0AAV7VEJ8_PLEWA</name>
<accession>A0AAV7VEJ8</accession>
<feature type="region of interest" description="Disordered" evidence="1">
    <location>
        <begin position="43"/>
        <end position="159"/>
    </location>
</feature>